<name>A0A183CHW2_GLOPA</name>
<dbReference type="AlphaFoldDB" id="A0A183CHW2"/>
<keyword evidence="1" id="KW-1185">Reference proteome</keyword>
<reference evidence="1" key="1">
    <citation type="submission" date="2014-05" db="EMBL/GenBank/DDBJ databases">
        <title>The genome and life-stage specific transcriptomes of Globodera pallida elucidate key aspects of plant parasitism by a cyst nematode.</title>
        <authorList>
            <person name="Cotton J.A."/>
            <person name="Lilley C.J."/>
            <person name="Jones L.M."/>
            <person name="Kikuchi T."/>
            <person name="Reid A.J."/>
            <person name="Thorpe P."/>
            <person name="Tsai I.J."/>
            <person name="Beasley H."/>
            <person name="Blok V."/>
            <person name="Cock P.J.A."/>
            <person name="Van den Akker S.E."/>
            <person name="Holroyd N."/>
            <person name="Hunt M."/>
            <person name="Mantelin S."/>
            <person name="Naghra H."/>
            <person name="Pain A."/>
            <person name="Palomares-Rius J.E."/>
            <person name="Zarowiecki M."/>
            <person name="Berriman M."/>
            <person name="Jones J.T."/>
            <person name="Urwin P.E."/>
        </authorList>
    </citation>
    <scope>NUCLEOTIDE SEQUENCE [LARGE SCALE GENOMIC DNA]</scope>
    <source>
        <strain evidence="1">Lindley</strain>
    </source>
</reference>
<proteinExistence type="predicted"/>
<accession>A0A183CHW2</accession>
<dbReference type="Proteomes" id="UP000050741">
    <property type="component" value="Unassembled WGS sequence"/>
</dbReference>
<organism evidence="1 2">
    <name type="scientific">Globodera pallida</name>
    <name type="common">Potato cyst nematode worm</name>
    <name type="synonym">Heterodera pallida</name>
    <dbReference type="NCBI Taxonomy" id="36090"/>
    <lineage>
        <taxon>Eukaryota</taxon>
        <taxon>Metazoa</taxon>
        <taxon>Ecdysozoa</taxon>
        <taxon>Nematoda</taxon>
        <taxon>Chromadorea</taxon>
        <taxon>Rhabditida</taxon>
        <taxon>Tylenchina</taxon>
        <taxon>Tylenchomorpha</taxon>
        <taxon>Tylenchoidea</taxon>
        <taxon>Heteroderidae</taxon>
        <taxon>Heteroderinae</taxon>
        <taxon>Globodera</taxon>
    </lineage>
</organism>
<reference evidence="2" key="2">
    <citation type="submission" date="2016-06" db="UniProtKB">
        <authorList>
            <consortium name="WormBaseParasite"/>
        </authorList>
    </citation>
    <scope>IDENTIFICATION</scope>
</reference>
<evidence type="ECO:0000313" key="1">
    <source>
        <dbReference type="Proteomes" id="UP000050741"/>
    </source>
</evidence>
<evidence type="ECO:0000313" key="2">
    <source>
        <dbReference type="WBParaSite" id="GPLIN_001246800"/>
    </source>
</evidence>
<protein>
    <submittedName>
        <fullName evidence="2">Uncharacterized protein</fullName>
    </submittedName>
</protein>
<dbReference type="WBParaSite" id="GPLIN_001246800">
    <property type="protein sequence ID" value="GPLIN_001246800"/>
    <property type="gene ID" value="GPLIN_001246800"/>
</dbReference>
<sequence length="101" mass="11359">MEVDNSENIPPQETLEELERALLEGKMAKSGSHEGATKDEMLRMMKELRQGIGEEIRRATDDLWTKMESEISDLTRSTACARQNKNVNSNTWATAARSVCS</sequence>